<protein>
    <submittedName>
        <fullName evidence="1">Uncharacterized protein</fullName>
    </submittedName>
</protein>
<dbReference type="RefSeq" id="WP_172687306.1">
    <property type="nucleotide sequence ID" value="NZ_JAESOU010000012.1"/>
</dbReference>
<dbReference type="EMBL" id="KU356480">
    <property type="protein sequence ID" value="ANS55598.1"/>
    <property type="molecule type" value="Genomic_DNA"/>
</dbReference>
<reference evidence="1" key="1">
    <citation type="journal article" date="2016" name="Antimicrob. Agents Chemother.">
        <title>Genetic Characterization of a blaVEB-2-carrying plasmid in Vibrio parahaemolyticus.</title>
        <authorList>
            <person name="Li R."/>
            <person name="Ye L."/>
            <person name="Zheng Z."/>
            <person name="Chan E.W."/>
            <person name="Chen S."/>
        </authorList>
    </citation>
    <scope>NUCLEOTIDE SEQUENCE</scope>
    <source>
        <strain evidence="1">VPS92</strain>
        <plasmid evidence="1">pVPS92-VEB</plasmid>
    </source>
</reference>
<sequence length="143" mass="16272">MKDTQLLNPQNQATVVVALRLMQSLIQKQGGSDNIVNHFSDFIEDGWACPTVDQIDSLLDVITVEHHFNSMDLKPQLNGHARYLNLLVLIEYDHEDVPNSVLEALWDGVNFSRNGEIIDQTYHKITGWQYMPEAPKRSLAISK</sequence>
<organism evidence="1">
    <name type="scientific">Vibrio parahaemolyticus</name>
    <dbReference type="NCBI Taxonomy" id="670"/>
    <lineage>
        <taxon>Bacteria</taxon>
        <taxon>Pseudomonadati</taxon>
        <taxon>Pseudomonadota</taxon>
        <taxon>Gammaproteobacteria</taxon>
        <taxon>Vibrionales</taxon>
        <taxon>Vibrionaceae</taxon>
        <taxon>Vibrio</taxon>
    </lineage>
</organism>
<dbReference type="AlphaFoldDB" id="A0A1B1LRB1"/>
<proteinExistence type="predicted"/>
<evidence type="ECO:0000313" key="1">
    <source>
        <dbReference type="EMBL" id="ANS55598.1"/>
    </source>
</evidence>
<keyword evidence="1" id="KW-0614">Plasmid</keyword>
<geneLocation type="plasmid" evidence="1">
    <name>pVPS92-VEB</name>
</geneLocation>
<name>A0A1B1LRB1_VIBPH</name>
<accession>A0A1B1LRB1</accession>